<dbReference type="InterPro" id="IPR010982">
    <property type="entry name" value="Lambda_DNA-bd_dom_sf"/>
</dbReference>
<dbReference type="InterPro" id="IPR001387">
    <property type="entry name" value="Cro/C1-type_HTH"/>
</dbReference>
<organism evidence="2 3">
    <name type="scientific">Cryptosporangium arvum DSM 44712</name>
    <dbReference type="NCBI Taxonomy" id="927661"/>
    <lineage>
        <taxon>Bacteria</taxon>
        <taxon>Bacillati</taxon>
        <taxon>Actinomycetota</taxon>
        <taxon>Actinomycetes</taxon>
        <taxon>Cryptosporangiales</taxon>
        <taxon>Cryptosporangiaceae</taxon>
        <taxon>Cryptosporangium</taxon>
    </lineage>
</organism>
<dbReference type="AlphaFoldDB" id="A0A010YXT2"/>
<dbReference type="PROSITE" id="PS50943">
    <property type="entry name" value="HTH_CROC1"/>
    <property type="match status" value="1"/>
</dbReference>
<feature type="domain" description="HTH cro/C1-type" evidence="1">
    <location>
        <begin position="10"/>
        <end position="78"/>
    </location>
</feature>
<sequence length="207" mass="23120">MLSDVVAEQVNRARKRHGWNRGELAKRCRKLGAPQLTEAAITNIETGRRDADGRRRREVTVDELVIFGRALGVPPVLLAFPVGSQPTVEAFPGVEAPTWGAARWFTGEAPWGAWPDESGKRTAASEQDFQDYNQGATPIDLYRRHVAHYLSWAAASAEERGIQRAERPTRLGEEGTIRAIRKTMRQFGLTAPDVPEELRHLDADEQL</sequence>
<dbReference type="OrthoDB" id="3543019at2"/>
<proteinExistence type="predicted"/>
<comment type="caution">
    <text evidence="2">The sequence shown here is derived from an EMBL/GenBank/DDBJ whole genome shotgun (WGS) entry which is preliminary data.</text>
</comment>
<keyword evidence="3" id="KW-1185">Reference proteome</keyword>
<reference evidence="2 3" key="1">
    <citation type="submission" date="2013-07" db="EMBL/GenBank/DDBJ databases">
        <authorList>
            <consortium name="DOE Joint Genome Institute"/>
            <person name="Eisen J."/>
            <person name="Huntemann M."/>
            <person name="Han J."/>
            <person name="Chen A."/>
            <person name="Kyrpides N."/>
            <person name="Mavromatis K."/>
            <person name="Markowitz V."/>
            <person name="Palaniappan K."/>
            <person name="Ivanova N."/>
            <person name="Schaumberg A."/>
            <person name="Pati A."/>
            <person name="Liolios K."/>
            <person name="Nordberg H.P."/>
            <person name="Cantor M.N."/>
            <person name="Hua S.X."/>
            <person name="Woyke T."/>
        </authorList>
    </citation>
    <scope>NUCLEOTIDE SEQUENCE [LARGE SCALE GENOMIC DNA]</scope>
    <source>
        <strain evidence="2 3">DSM 44712</strain>
    </source>
</reference>
<dbReference type="Proteomes" id="UP000021053">
    <property type="component" value="Unassembled WGS sequence"/>
</dbReference>
<evidence type="ECO:0000313" key="2">
    <source>
        <dbReference type="EMBL" id="EXG80013.1"/>
    </source>
</evidence>
<accession>A0A010YXT2</accession>
<dbReference type="RefSeq" id="WP_157017381.1">
    <property type="nucleotide sequence ID" value="NZ_KK073874.1"/>
</dbReference>
<dbReference type="EMBL" id="JFBT01000001">
    <property type="protein sequence ID" value="EXG80013.1"/>
    <property type="molecule type" value="Genomic_DNA"/>
</dbReference>
<dbReference type="HOGENOM" id="CLU_1165306_0_0_11"/>
<evidence type="ECO:0000259" key="1">
    <source>
        <dbReference type="PROSITE" id="PS50943"/>
    </source>
</evidence>
<dbReference type="Gene3D" id="1.10.260.40">
    <property type="entry name" value="lambda repressor-like DNA-binding domains"/>
    <property type="match status" value="1"/>
</dbReference>
<protein>
    <recommendedName>
        <fullName evidence="1">HTH cro/C1-type domain-containing protein</fullName>
    </recommendedName>
</protein>
<name>A0A010YXT2_9ACTN</name>
<evidence type="ECO:0000313" key="3">
    <source>
        <dbReference type="Proteomes" id="UP000021053"/>
    </source>
</evidence>
<gene>
    <name evidence="2" type="ORF">CryarDRAFT_1072</name>
</gene>
<dbReference type="GO" id="GO:0003677">
    <property type="term" value="F:DNA binding"/>
    <property type="evidence" value="ECO:0007669"/>
    <property type="project" value="InterPro"/>
</dbReference>